<name>A0A2N9ATC2_METEX</name>
<accession>A0A2N9ATC2</accession>
<reference evidence="2" key="1">
    <citation type="submission" date="2017-10" db="EMBL/GenBank/DDBJ databases">
        <authorList>
            <person name="Regsiter A."/>
            <person name="William W."/>
        </authorList>
    </citation>
    <scope>NUCLEOTIDE SEQUENCE [LARGE SCALE GENOMIC DNA]</scope>
</reference>
<proteinExistence type="predicted"/>
<evidence type="ECO:0000313" key="2">
    <source>
        <dbReference type="Proteomes" id="UP000233769"/>
    </source>
</evidence>
<dbReference type="Proteomes" id="UP000233769">
    <property type="component" value="Chromosome tk0001"/>
</dbReference>
<evidence type="ECO:0000313" key="1">
    <source>
        <dbReference type="EMBL" id="SOR30577.1"/>
    </source>
</evidence>
<protein>
    <submittedName>
        <fullName evidence="1">Uncharacterized protein</fullName>
    </submittedName>
</protein>
<organism evidence="1 2">
    <name type="scientific">Methylorubrum extorquens</name>
    <name type="common">Methylobacterium dichloromethanicum</name>
    <name type="synonym">Methylobacterium extorquens</name>
    <dbReference type="NCBI Taxonomy" id="408"/>
    <lineage>
        <taxon>Bacteria</taxon>
        <taxon>Pseudomonadati</taxon>
        <taxon>Pseudomonadota</taxon>
        <taxon>Alphaproteobacteria</taxon>
        <taxon>Hyphomicrobiales</taxon>
        <taxon>Methylobacteriaceae</taxon>
        <taxon>Methylorubrum</taxon>
    </lineage>
</organism>
<gene>
    <name evidence="1" type="ORF">TK0001_3975</name>
</gene>
<dbReference type="AlphaFoldDB" id="A0A2N9ATC2"/>
<dbReference type="EMBL" id="LT962688">
    <property type="protein sequence ID" value="SOR30577.1"/>
    <property type="molecule type" value="Genomic_DNA"/>
</dbReference>
<sequence>MIARFRPLRAQLRCLEVRGLKAEPPRWLSHAAVTVLSEAREEAEPAPPPGAKPAGVSLVEGFPAQALDFVLEVQFLTLEFGDAQVVAGEGLHRVVKLALEGFVLGGELAQMRLQGHEVSLLSQFPTGVDWHRMEHVSKPFGGKVDGSVTGQFQIFWSGTAH</sequence>